<gene>
    <name evidence="1" type="ORF">TWF694_000925</name>
</gene>
<dbReference type="EMBL" id="JAVHJO010000001">
    <property type="protein sequence ID" value="KAK6544222.1"/>
    <property type="molecule type" value="Genomic_DNA"/>
</dbReference>
<organism evidence="1 2">
    <name type="scientific">Orbilia ellipsospora</name>
    <dbReference type="NCBI Taxonomy" id="2528407"/>
    <lineage>
        <taxon>Eukaryota</taxon>
        <taxon>Fungi</taxon>
        <taxon>Dikarya</taxon>
        <taxon>Ascomycota</taxon>
        <taxon>Pezizomycotina</taxon>
        <taxon>Orbiliomycetes</taxon>
        <taxon>Orbiliales</taxon>
        <taxon>Orbiliaceae</taxon>
        <taxon>Orbilia</taxon>
    </lineage>
</organism>
<protein>
    <submittedName>
        <fullName evidence="1">Uncharacterized protein</fullName>
    </submittedName>
</protein>
<reference evidence="1 2" key="1">
    <citation type="submission" date="2019-10" db="EMBL/GenBank/DDBJ databases">
        <authorList>
            <person name="Palmer J.M."/>
        </authorList>
    </citation>
    <scope>NUCLEOTIDE SEQUENCE [LARGE SCALE GENOMIC DNA]</scope>
    <source>
        <strain evidence="1 2">TWF694</strain>
    </source>
</reference>
<evidence type="ECO:0000313" key="2">
    <source>
        <dbReference type="Proteomes" id="UP001365542"/>
    </source>
</evidence>
<sequence>MPIEVDVAGLNWKPFASSLLPNYKCGGKRYPKALDFIPYRAPQRAKRHPKNQIESLKKVFAKRGNIYFEAVEDIRFSAPETFEDKRQKDLAVRYQAADDFVSKLVFDIIKQFPSIKKLTIPFTAGVLLESEIIVPGVLQQKRETAQDLSLRKLKYLSCDIGSSYAGLADVMLSIDFSVMKVPISSNSDTLQSL</sequence>
<accession>A0AAV9XTG5</accession>
<proteinExistence type="predicted"/>
<evidence type="ECO:0000313" key="1">
    <source>
        <dbReference type="EMBL" id="KAK6544222.1"/>
    </source>
</evidence>
<comment type="caution">
    <text evidence="1">The sequence shown here is derived from an EMBL/GenBank/DDBJ whole genome shotgun (WGS) entry which is preliminary data.</text>
</comment>
<dbReference type="AlphaFoldDB" id="A0AAV9XTG5"/>
<dbReference type="Proteomes" id="UP001365542">
    <property type="component" value="Unassembled WGS sequence"/>
</dbReference>
<name>A0AAV9XTG5_9PEZI</name>
<keyword evidence="2" id="KW-1185">Reference proteome</keyword>